<feature type="domain" description="Filamentous haemagglutinin FhaB/tRNA nuclease CdiA-like TPS" evidence="3">
    <location>
        <begin position="115"/>
        <end position="235"/>
    </location>
</feature>
<feature type="compositionally biased region" description="Low complexity" evidence="2">
    <location>
        <begin position="4881"/>
        <end position="4896"/>
    </location>
</feature>
<dbReference type="SMART" id="SM00912">
    <property type="entry name" value="Haemagg_act"/>
    <property type="match status" value="1"/>
</dbReference>
<feature type="region of interest" description="Disordered" evidence="2">
    <location>
        <begin position="4603"/>
        <end position="4678"/>
    </location>
</feature>
<reference evidence="4 5" key="1">
    <citation type="submission" date="2022-10" db="EMBL/GenBank/DDBJ databases">
        <title>Aestuariibacter sp. AA17 isolated from Montipora capitata coral fragment.</title>
        <authorList>
            <person name="Emsley S.A."/>
            <person name="Pfannmuller K.M."/>
            <person name="Loughran R.M."/>
            <person name="Shlafstein M."/>
            <person name="Papke E."/>
            <person name="Saw J.H."/>
            <person name="Ushijima B."/>
            <person name="Videau P."/>
        </authorList>
    </citation>
    <scope>NUCLEOTIDE SEQUENCE [LARGE SCALE GENOMIC DNA]</scope>
    <source>
        <strain evidence="4 5">AA17</strain>
    </source>
</reference>
<name>A0ABT3A7X2_9ALTE</name>
<evidence type="ECO:0000313" key="4">
    <source>
        <dbReference type="EMBL" id="MCV2884698.1"/>
    </source>
</evidence>
<keyword evidence="1" id="KW-0175">Coiled coil</keyword>
<dbReference type="InterPro" id="IPR008638">
    <property type="entry name" value="FhaB/CdiA-like_TPS"/>
</dbReference>
<feature type="compositionally biased region" description="Low complexity" evidence="2">
    <location>
        <begin position="4607"/>
        <end position="4638"/>
    </location>
</feature>
<comment type="caution">
    <text evidence="4">The sequence shown here is derived from an EMBL/GenBank/DDBJ whole genome shotgun (WGS) entry which is preliminary data.</text>
</comment>
<feature type="compositionally biased region" description="Polar residues" evidence="2">
    <location>
        <begin position="4867"/>
        <end position="4880"/>
    </location>
</feature>
<evidence type="ECO:0000256" key="1">
    <source>
        <dbReference type="SAM" id="Coils"/>
    </source>
</evidence>
<feature type="coiled-coil region" evidence="1">
    <location>
        <begin position="5734"/>
        <end position="5775"/>
    </location>
</feature>
<gene>
    <name evidence="4" type="ORF">OE749_08315</name>
</gene>
<dbReference type="EMBL" id="JAOWKX010000003">
    <property type="protein sequence ID" value="MCV2884698.1"/>
    <property type="molecule type" value="Genomic_DNA"/>
</dbReference>
<feature type="region of interest" description="Disordered" evidence="2">
    <location>
        <begin position="4866"/>
        <end position="4937"/>
    </location>
</feature>
<proteinExistence type="predicted"/>
<dbReference type="Proteomes" id="UP001652504">
    <property type="component" value="Unassembled WGS sequence"/>
</dbReference>
<dbReference type="InterPro" id="IPR010069">
    <property type="entry name" value="CdiA_FHA1_rpt"/>
</dbReference>
<feature type="compositionally biased region" description="Polar residues" evidence="2">
    <location>
        <begin position="4639"/>
        <end position="4656"/>
    </location>
</feature>
<keyword evidence="5" id="KW-1185">Reference proteome</keyword>
<dbReference type="NCBIfam" id="TIGR01901">
    <property type="entry name" value="adhes_NPXG"/>
    <property type="match status" value="1"/>
</dbReference>
<evidence type="ECO:0000256" key="2">
    <source>
        <dbReference type="SAM" id="MobiDB-lite"/>
    </source>
</evidence>
<accession>A0ABT3A7X2</accession>
<dbReference type="SUPFAM" id="SSF51126">
    <property type="entry name" value="Pectin lyase-like"/>
    <property type="match status" value="1"/>
</dbReference>
<protein>
    <submittedName>
        <fullName evidence="4">Filamentous hemagglutinin N-terminal domain-containing protein</fullName>
    </submittedName>
</protein>
<dbReference type="RefSeq" id="WP_263711974.1">
    <property type="nucleotide sequence ID" value="NZ_JAOWKX010000003.1"/>
</dbReference>
<feature type="region of interest" description="Disordered" evidence="2">
    <location>
        <begin position="6722"/>
        <end position="6741"/>
    </location>
</feature>
<evidence type="ECO:0000313" key="5">
    <source>
        <dbReference type="Proteomes" id="UP001652504"/>
    </source>
</evidence>
<feature type="compositionally biased region" description="Polar residues" evidence="2">
    <location>
        <begin position="4924"/>
        <end position="4937"/>
    </location>
</feature>
<dbReference type="Gene3D" id="2.160.20.10">
    <property type="entry name" value="Single-stranded right-handed beta-helix, Pectin lyase-like"/>
    <property type="match status" value="1"/>
</dbReference>
<dbReference type="InterPro" id="IPR012334">
    <property type="entry name" value="Pectin_lyas_fold"/>
</dbReference>
<dbReference type="NCBIfam" id="TIGR01731">
    <property type="entry name" value="fil_hemag_20aa"/>
    <property type="match status" value="66"/>
</dbReference>
<dbReference type="Pfam" id="PF05594">
    <property type="entry name" value="Fil_haemagg"/>
    <property type="match status" value="33"/>
</dbReference>
<organism evidence="4 5">
    <name type="scientific">Fluctibacter corallii</name>
    <dbReference type="NCBI Taxonomy" id="2984329"/>
    <lineage>
        <taxon>Bacteria</taxon>
        <taxon>Pseudomonadati</taxon>
        <taxon>Pseudomonadota</taxon>
        <taxon>Gammaproteobacteria</taxon>
        <taxon>Alteromonadales</taxon>
        <taxon>Alteromonadaceae</taxon>
        <taxon>Fluctibacter</taxon>
    </lineage>
</organism>
<dbReference type="InterPro" id="IPR011050">
    <property type="entry name" value="Pectin_lyase_fold/virulence"/>
</dbReference>
<sequence>MYHQNVLRHIARVLAIVLTLNPLVLSARSVDRVITELEENRAMDAAMRAELLAAQRFNTQNANSSQSQAALETVNQTRNQSEQALAALINQTFSTGITTDPNAAQSHTPVLKYAANGTPVIDIVEASQGGVSHNKLGTFNVDENGVIFNNSLDPIISVLGGWTDGNRRLAGGDASIILAEVTGNSASSLLGYTEILGTAAEFVLANPNGITCDGCGFINTPRAVFATGTPDVTNGVLNGFTVANGGINITGAGLNATNVSKFDILTRALSLNAALYANDVNIVTGKNYIDYASGKVAENTSSKAAAEFLFALDASALGAMYANNITLIGTEAGLGVRSEGIINATDSLQLTADGKIQLKETGAGEAIAIHSTSSDVSLSDTTFAQNVNIEAGGSIENSGTIGATQDVALRAGKDIIQQGYVHSGVGENGELLAQGALTVDAQGSLVNTGTLSNNNALTLAVSALENYSEGVIQSKSLDIQGDTLVNRGEILSPSLNINTKSIDQVAGHLAQTGTEGTLAINADSVTISGGMLSSQGGAAFNVSGDLTNNSQWLASGDTQVNADNLINTGVLQLEANTVFNGNALHNSGDMLVTDTGNATFSLKKGLNNSGLIQLAQDKATLATEQLTNAGGRIVHTGDGQLTLKANTLTNTDLGQIDSQGALSISATTVNNNAGTLIADSVAVTGDTVNNLAGTIGADTVSLTASTINNSAGVMEAQQLEVDASVLINQGGTLRSLGESEASLRMNVSNTLDNSLGGNIASAGEQLAINTQTLNNSEGQISANSLDLETSTMLNEAGVILADTTLTINTVELENTSGTLYSGQNLTISASQIDNDATGRISANTVTLTAATLNNVGEGEIVGENVWLSARQVVNHGRIVALSQADNAFVLNTQQLANHGWLETHSQNLDLSGILTTNKGGTIYHAGLGVLNFESLNTLNNNGGVVHSNGAIALNVGALSNDKGEVVAGQSLTLNATAISNQGGVLESGDTLSIEADTLSNVGGSIVNTGGETATLAISQELNNSDGSIVLNAESNRITTPNLVNGEGDIDVGSLANGGTASLVIDAQTVDNTDGNIALHKGDLSLTSEQSLINTAGQIYVGGDGELILSTQDTLVNTNGRLISKGNQVTIAAANVENAGGELITAGTLTIETDALNNVEGRLQGGNIQVDAQTITNDAGFILSTGNETAKLTATAIENGSGEIRFGGAGVLNADTLSSDENGVIQAEDTLELTARSIVNAGHIEATGTHQESLFITTDALTNTGVVTTQSDSLNLTGLTLDNRQGSIVLAGTGVLNIETLDALHNQNGVMLSNGDLTIRAAALNNDAGQMTALKRLSADVTTLTNHHGELIADSGFTLNADTLNNTNGAVLLTSQGTLSVTANEIVNGETGQIVSNDQLQLSAQTLNSNGVISGKDLYLSAASVKNQGEMSAEQVTIIAQQLDNTGTIAATGIESDSLVLTLPQLTNSGVIATWGADATLRNMHVDNRGGEFLHFGAGVLTIDVLDTLHNQAGRLATQGNLVLNADTLSNQSGWVDVAGNANITVNSLDNQLGDIALLANQYLRIRAANDVNNEGGNVAADHIDLQTVSLNNNSGSIEAYGSAANSLDIAVSGALLNRQGLLYSAGDTARLSAQSLDNAGGSVIHSGSGLLTLNTQTLSNTQTADAQGAIVTNGGLAITAQQVTNEGTLSAQNSLSINTVELTNQTSGVIAAANLNLQASQTHNAGDIQAGQATVISDVLTNSGTLLASGALSVTASTLNNNYGVLQSENGLQLSADNMSNQHGAVLALGEAPSVITVAQTLDNQQGQIASNSTATQVAAATLSNENGRIEGLHQLILTTTDTNNNQGIIGATHLLFDTQVLNNLAQGQIVAVDALALTAAQVTSNGTMAANQMVLDVASLNQQADAVIDANSLTLTGSTLDNAGAIQTVQSTVNINSINNSGTLLAQDALILTADTLNNQAGAISSGDTLTVTTQALMNQGNIEAQRIALQTSTLLNDGGTIAAFGEDGESLSLTASTSLENRQGVIYAAGERAVITTPLFTNSGSVSHSGAQQLVVTADTVNNLIDGSIASSAGLSLQAQSLNNNGLLSADELSWTATTTQNNGTMQANTLVGTSDALQNAGELSAETVTLTLSSLNNAGRIAAEGNQAESLRLNTHNIRNSGVIASNGQDLRFEQVELNNNGGKIVHLGLGVLTLEALSDLYNQSGVIVSDGTFALNATTIDNTSGQLVGGTFTLNSDTIHNANGAIAGQQGLTLQAATLDNQNGLVQSAGDIAALTVTHIDNRGGQLKHGGNGVFVINATDVNNTNSGSISGNERVQLTAQTLTSDGVISADQLDIHATTIANQGDIDARLVTLRSDTLDNTGQIRANSAALNHAQVNNTGVIMTTGEGTFDADTFQPSLHLNIDDLTNAGTIATHSHHFTLADYTSLKNQGGTIAHLGLGVLTIDALNEVQNQQGQIITEGSLALTTQTLSNQQGLIQAVGTTTLNAQQLTNRNGDIVLFGTDALTINVAQSVDNTRGLIGAEQLDITTAQLTNVEGEVLAKQATIQATELTNHLGSLTADHLQLQAQNVVNTSGTIAANNSMAIGVTEALNNQQGVIATSAENARITAGSINNEQGKINQLAENALTLTVNETLNNTQGEISAQGALGVSANTISSSGVIDGQSVTLSGHDILNSGHVQGGTLHISSQTLQQQGVIVSTDTEGESLIFDIASGMTNTGTIESRGDILRFTTALNNNGGKVIHAGTGVLSFTELSNQSGFVHGESEVYINQASDLNNVSGVIQSRSDITLSVATLDNNQGVIQNAGVLALQVNELDNTAGQIANSGSQSDIQVQGQLTNHGGEIAFANGVATLNANDLDNGSGTISSEGDLTLTAQRVDSQGGYLLSDGGLAINAETINNNNGAVIAAARNVLSATHLNNNGGLIESSDRMQLAANTTTNQGGVIVSGGEHFSLAMVDAFDNTQGGVIEVHSTDWHIDNQNIDNRGGVLNHAGVGVLRISTEADNTQGLNNQAGQIASLGSIALDLQGADQGVALNNTAGTISASNDIRITTPFAIDNSQGALIAEQAISLATNALTNTQGRVLAGTSLTANIDTELTNSSGVMYTDNGALAVTAQTFNNGDGRVLQRGEGDMRLQAENLSNHGEIAANTSMHLLAGTLNNAGAIEAATLVADVTDLFNSGTMIADMFTVNAQSINNQQGILVARGSTGETLSLRAAQQIDNQNGIIQSRGDTLTFETSVNNTNGEIVLLSEGLLTAKHINNQSGTFISQGNLVVRGDVQNQDGVIQAGQDLTLSDGAFVNDNGAIFSHGNVAISGTSLSNQGGSITGAGEQFAISLQGALNNDQGGTIAAQSDVLALQATEINNQLGRVVHQGNGELTLSGVSRVNNDGGTLATAGAIHLTLDALSNNAVDTQQGVISANALTLDITDIENRGGVLQANTLTLNAQQVDNASGLILAQSTQDQALTLNVSDRLLNTAGGTIESRQNQLDLTHINTLSNQGGVIRHHGLGVLRIDQLSGFDNRGGTLYSAGEIDLDTAQLNNANGAIVAQGQVDVAATGINNQQGQVSSNNNVTLSSTAAFNNTSGVVSGQVVTLAANGLNNTAGSVIANGTVDNALNVSDAGAIDNTNGTLSTGSQNWTVSLANISNDGGKLIHQGAGTLTVSQQGELLNTGAIVTGGTLNLDANGLDNRGHVQAGRDVTVTGAVNNSSTGVISADTVTLSANGQAVNNSGKIAAANALDVEAASITSSGLLYSGGNTRIAASGITNTGSISANHIDASGFGTLDNQGRIESATANYVGSQLINGYSGQLIASASGANTLNLQVGQLTNQGTLHNSGSSMNFFGNVTNNGRLVHAGTGVLQLGDSGSVNIQGGSIATAGTASLRGNISGTGTVFARQGMSIDTNGTFVNSNSQLYTQGNLTVNSAVNNNGGRLIADGSVSINTVGTVANNSGTIQGQNLNINAGSVENANGTITSTGSGSSSVVARSINNQNGTIQSSGYNLTVRNTSGSLNNNGGDILHSGSGTLVVNSAGSVLNDGGSVISNGRVDIDASGTIDNDRGDIKGTSFDIRTNGSLSNSSGSIIGDASGSSVLDVTSITNTSGTISASGSGLSISTGAVNNQNGDISYSGSGALTLSASSISNTGSSANIKSNGSITINAGSSLTNNGTISAAKTNKVTTGSLNNYSGATLSSRDLDLDLNVSGAATNAGTLSGKTKSDITTHSLSNSGKVQSDGTVMVDTQSLSAVGSITGRDVTVDTASGVSLASSNLISGTSSVKVLAGGAVSNSGNITSGGTIALSGTGLVNNGSIKASSDNHVNVSGSVTNNGALSGGNTLRVDANGINNGSAGSIAAGRTLDINSSVSNSNLLFAGSNMTIDGSVTNNNNILSLGNATIRGGTVNNNGGSIGASGNLSISGTINNNYRGSVTLVEGETTVDQRTTPAFTNRTYNREGIRVTAYNKEIRTSTVYSAVGNGTAGVIAAGNNLSLSGNIFNEYGTISAGGNLTLSGSGTNKSAQNRTETKIEKIGLYYEEKCLVGVNEGTQYFCYEPGERELKSQTTLDTVEETELTGGTLGSIVAGGSITGNLSGQFLSTNDSPTCVSGSANTSASGTAGSASRGNGVSSNNNGNVSVRQSYGSAQNTSGQSRNVNGSVGHIDANTDNSQHDPNNYNQQSETVHRSLGSFFEAARAIAQNVNSINNDAQAVANTQQQATRNQTATEQVADISEVARAQNQQVANGVALQDADLASQGVSPQQQNLSGLSLSGVQSASVGVDNAGQLVAANGPQAIEAANQGQYASDGVNVNVSRKEALSTAQTLDAAIDKTNNKTAFTAGANDYSRPPQALIDGSQDRRFAANDPRFTAQSNHQAANLSADTTRSGGSNNRSSRLTGTANTLSALSAPELEGNTAITVSRDPVTGSPSSLSQTPSAQQGAVDVNLATNANAPAHTYTEESREEYLTERGLLGSDFFLDTIGHNPDAIIRDMEIDEQGREDTYAQAAYTTLRTGSASHVPAAATQNVFLTDDQLRVLTEELNFNRTMILNGQEVLYAAIAQNDLLEDGVTISAGNGIDLRADGGIVLEAGMASDAGVILRSESGFDMSHTGFIDSDWLIGLELGGDFTNTFDFESENVWFDVSGDFINDALLTGGNIQVDAGGDIINNTLMQASGDLTLIAGNDIFNNAAVLDGVNVSLDAGNDVINRTEFEQYTYNFGGGGDHGQNNWSTTYVGTAAEIHSHNSLNIKAGNNIDLQGSELAAATDLSLQAGNDILLGAVEHKSGRETYFKGGHSIQHDITYDVVSLNAGGNLSVVAGNNLESEGASFIAGQNATLAAGNEMNLLAVNEMHLTSEKKTKKSTFKKKVTIKDTHHETVHGTEVRAGGDVFINALRTEDGLALQQTGDVTLVGATVESGGDMVVAGNNIDIIAQTYTDYESEFVSKKSFGGLKSKAKKDAEKTQKLAASTLVAGSQNQDANLSLYADDSVLIGASDVVASGDINITAFDNVLISAAEETSQTESMRKKGGLFSGGSLYSSKESMQGEVSTTANSALVDAGNNLNIHAGSATVVGSDVTAGGSLYANTDIGDIDVLSATEHRNVNSYEKSISVGFGDVLKSLTNPTELIQSDNGQIKFKLADATYDEVDFSSSETTSKGATLSAQQHLTLHSVGDINIEGATLLANGAESQNEGDGSLNLFAGGDINIRESENHYEETVKETHGSAELSVTVQHQAVEVAKAAKALDEAKDGLKQAQQDYRKYKKERDQLENTLAQLEAEYNSGTPGVDYNDVLELRQLLDDIHSDEAWYKAGIAAATANVASKTTGLLQQSAAAAQSTATWGFNAGVQLDVQGNKTETHTQESTSNASYLQGNNVNIVTGVTESGYGQTGTATIQGSHVDALGNLNIAAGELAILASQDTFATESEHKSMNFSVSQTVWGAAGGPTVNAGFNASQNQDKSTTYNNSTLTADNITISTSGDTRIQGGNVHADNDLSVDVGGDLYLISQQNRTSGSNKSFGVSGGFGFGGDGSNKGTTASNSFNTLGSTSGGVSSVNGGINAGSGRYQTRETVLSSLTSGNTATITVAGNTDIQGALIATQDSEGNDLGNLDFTTRTLTYTDLSNTRYSANKSVGISTSIGLSDTANPNDPNQSSTEATLNTSTLTYSNTSSYEKSKTLATIGAGSLTVTDEANSDNLASLNRDIDAINKELFSVDRQQGNIDLTVDHRLLSEDGRRQIAEDAKRTELLTNSIADVITKDSVELQDTAQHIGDVQRDLDVQKQMAQEGYGESAKILNDPNATPEQKQYALEQYAQAYSDVYDISIEEARVIASSQYKGAHFSDNGDTSHIYVSDTEQENGLDYAETIGHEITHAQIEQGGTRDRGTDELNEEYAHIRGEYSAENYGFSFSNNDLGTLNTGNSNQHSGNAVSETLAENTRQFHQEDMTEGDFYLSQKQRAAYNNALANCSTAACRISTEAKYIYISSEQNVALSAGLAEGAGKEVVEGVLELVELVQSPAQLVAGLKAIVEDPTLIAEGMKAEVEEVEKLLASFDVNFEEAGWDGANAAGEDLGRVTAKVVALVGGAAGAAKVGGKIVSKVAAKLDVSETIQKPVVVSNDRHNGATDNVNSASLNQQLAAEQITKGHAWDKHKGEFPEFTDAQQFQQHVENILNYPSEVRYFADGRTVYLDTQSKTVVFRDPNSADGGTAFRPENWKEYVSQKITTNTVPTENTPQAHLPVKGLGDKGTKGGVDPEPTAVVPITDPARLLPNPAKSPVFNEIDPNFRSPESAENSITSYLAPKGIIVNMAIDDSYQIDPLTGGVRNPGSFLTRDDIKEVEYVRQILAVKPEFKKNITHVQKFEIKEGTRVQESVVGPQVDGEGLIYIGGGNQIQIIRQKKQENSDVLIPIGQPKPIVNKGN</sequence>
<evidence type="ECO:0000259" key="3">
    <source>
        <dbReference type="SMART" id="SM00912"/>
    </source>
</evidence>
<feature type="compositionally biased region" description="Polar residues" evidence="2">
    <location>
        <begin position="4664"/>
        <end position="4678"/>
    </location>
</feature>
<dbReference type="InterPro" id="IPR008619">
    <property type="entry name" value="Filamentous_hemagglutn_rpt"/>
</dbReference>